<organism evidence="1 2">
    <name type="scientific">Panagrolaimus davidi</name>
    <dbReference type="NCBI Taxonomy" id="227884"/>
    <lineage>
        <taxon>Eukaryota</taxon>
        <taxon>Metazoa</taxon>
        <taxon>Ecdysozoa</taxon>
        <taxon>Nematoda</taxon>
        <taxon>Chromadorea</taxon>
        <taxon>Rhabditida</taxon>
        <taxon>Tylenchina</taxon>
        <taxon>Panagrolaimomorpha</taxon>
        <taxon>Panagrolaimoidea</taxon>
        <taxon>Panagrolaimidae</taxon>
        <taxon>Panagrolaimus</taxon>
    </lineage>
</organism>
<sequence>MEEEEMEDLQMLENMLLMLEIQASEAGILALEALEAVDSTEDIAEPRLCRTFFPRRVFPPDHFLKNYPLLSSKT</sequence>
<dbReference type="Proteomes" id="UP000887578">
    <property type="component" value="Unplaced"/>
</dbReference>
<protein>
    <submittedName>
        <fullName evidence="2">Uncharacterized protein</fullName>
    </submittedName>
</protein>
<evidence type="ECO:0000313" key="2">
    <source>
        <dbReference type="WBParaSite" id="PDA_v2.g24056.t1"/>
    </source>
</evidence>
<dbReference type="WBParaSite" id="PDA_v2.g24056.t1">
    <property type="protein sequence ID" value="PDA_v2.g24056.t1"/>
    <property type="gene ID" value="PDA_v2.g24056"/>
</dbReference>
<name>A0A914PYW3_9BILA</name>
<dbReference type="AlphaFoldDB" id="A0A914PYW3"/>
<reference evidence="2" key="1">
    <citation type="submission" date="2022-11" db="UniProtKB">
        <authorList>
            <consortium name="WormBaseParasite"/>
        </authorList>
    </citation>
    <scope>IDENTIFICATION</scope>
</reference>
<evidence type="ECO:0000313" key="1">
    <source>
        <dbReference type="Proteomes" id="UP000887578"/>
    </source>
</evidence>
<proteinExistence type="predicted"/>
<accession>A0A914PYW3</accession>
<keyword evidence="1" id="KW-1185">Reference proteome</keyword>